<dbReference type="SUPFAM" id="SSF144083">
    <property type="entry name" value="Magnesium transport protein CorA, transmembrane region"/>
    <property type="match status" value="1"/>
</dbReference>
<evidence type="ECO:0000256" key="6">
    <source>
        <dbReference type="SAM" id="Phobius"/>
    </source>
</evidence>
<feature type="compositionally biased region" description="Basic and acidic residues" evidence="5">
    <location>
        <begin position="59"/>
        <end position="70"/>
    </location>
</feature>
<feature type="transmembrane region" description="Helical" evidence="6">
    <location>
        <begin position="673"/>
        <end position="697"/>
    </location>
</feature>
<evidence type="ECO:0000256" key="1">
    <source>
        <dbReference type="ARBA" id="ARBA00004651"/>
    </source>
</evidence>
<evidence type="ECO:0000256" key="5">
    <source>
        <dbReference type="SAM" id="MobiDB-lite"/>
    </source>
</evidence>
<feature type="region of interest" description="Disordered" evidence="5">
    <location>
        <begin position="1"/>
        <end position="70"/>
    </location>
</feature>
<feature type="transmembrane region" description="Helical" evidence="6">
    <location>
        <begin position="709"/>
        <end position="729"/>
    </location>
</feature>
<dbReference type="PANTHER" id="PTHR46494">
    <property type="entry name" value="CORA FAMILY METAL ION TRANSPORTER (EUROFUNG)"/>
    <property type="match status" value="1"/>
</dbReference>
<keyword evidence="3 6" id="KW-1133">Transmembrane helix</keyword>
<gene>
    <name evidence="7" type="ORF">C8A01DRAFT_12591</name>
</gene>
<feature type="non-terminal residue" evidence="7">
    <location>
        <position position="1"/>
    </location>
</feature>
<dbReference type="InterPro" id="IPR002523">
    <property type="entry name" value="MgTranspt_CorA/ZnTranspt_ZntB"/>
</dbReference>
<dbReference type="GO" id="GO:0050897">
    <property type="term" value="F:cobalt ion binding"/>
    <property type="evidence" value="ECO:0007669"/>
    <property type="project" value="TreeGrafter"/>
</dbReference>
<evidence type="ECO:0000256" key="3">
    <source>
        <dbReference type="ARBA" id="ARBA00022989"/>
    </source>
</evidence>
<keyword evidence="4 6" id="KW-0472">Membrane</keyword>
<dbReference type="GO" id="GO:0015087">
    <property type="term" value="F:cobalt ion transmembrane transporter activity"/>
    <property type="evidence" value="ECO:0007669"/>
    <property type="project" value="TreeGrafter"/>
</dbReference>
<sequence length="804" mass="89777">QREGPGLVEAYSDVDDDANPVFYSFGESSSSGNRDSHLSGLSLSDNESTVVPEDERDEPDSNSKERPPAAHHVLESEYAGDGYAEGHHSVKLTAVLSERATVPQSLFRWMEKDGLQNMIAGVKRDHAKTIQTADLKYVRYLEPKLRHEPLLQDGKPVGSQAVTWISLPYFCLEPYSGLLGANSSKSFPTPTLLQARYSRTARNRDMEQAVCQQKGAPKGLCFHIAQLWCLILDDSLLLTYGRITEEVLSEGIITKTVKPLPNSSDPTPSKTVSVRFRGTVMWSIPVHECDTWFSEVLAAHAPRNKDMAAQAGPSFVRPNLPESSGLTIPIVPNLGHKQKDLLSPVPVRDQTSPSPKPKDDVGPTSKSETGPSCGIFAYLECFADLDLHPSLSPPASLSSRSPPPPPSFKNISVVTYFSDIEQHIEAKAIPDDRRAYRTTVKAQRADVHEALDSERRSAETRNSPSEQEDIRKRVSVFNLADVVFNFFFPPDAWVPTTRKFWGALMTLVNVSCRQPLLFESDIITKPSDRRIEHKLGLLIQELSIIDWTVATQRQILGKMLATRESVARNAELRPTDEKGPVRYRHQRFEDERHRQIPQWSYGRGPRYNTMDFMAEAILESREPCGFSYLVLHESLKELAVKRSEVKLMCDMVANLVEANSNKINHTKDRQERAIYAFTIVTVIFLPLSAVASIFGMNSSDVRDMDLGQWAYWATAVPVTVLVMFLGLLFTGELGNVGRWVVEGVGRLRGVGMGGRRHPHHLDGGWGSREAGRREVEIVDEDGDGESVVVMRMKEGVRGARRRRG</sequence>
<reference evidence="8" key="1">
    <citation type="journal article" date="2023" name="Mol. Phylogenet. Evol.">
        <title>Genome-scale phylogeny and comparative genomics of the fungal order Sordariales.</title>
        <authorList>
            <person name="Hensen N."/>
            <person name="Bonometti L."/>
            <person name="Westerberg I."/>
            <person name="Brannstrom I.O."/>
            <person name="Guillou S."/>
            <person name="Cros-Aarteil S."/>
            <person name="Calhoun S."/>
            <person name="Haridas S."/>
            <person name="Kuo A."/>
            <person name="Mondo S."/>
            <person name="Pangilinan J."/>
            <person name="Riley R."/>
            <person name="LaButti K."/>
            <person name="Andreopoulos B."/>
            <person name="Lipzen A."/>
            <person name="Chen C."/>
            <person name="Yan M."/>
            <person name="Daum C."/>
            <person name="Ng V."/>
            <person name="Clum A."/>
            <person name="Steindorff A."/>
            <person name="Ohm R.A."/>
            <person name="Martin F."/>
            <person name="Silar P."/>
            <person name="Natvig D.O."/>
            <person name="Lalanne C."/>
            <person name="Gautier V."/>
            <person name="Ament-Velasquez S.L."/>
            <person name="Kruys A."/>
            <person name="Hutchinson M.I."/>
            <person name="Powell A.J."/>
            <person name="Barry K."/>
            <person name="Miller A.N."/>
            <person name="Grigoriev I.V."/>
            <person name="Debuchy R."/>
            <person name="Gladieux P."/>
            <person name="Hiltunen Thoren M."/>
            <person name="Johannesson H."/>
        </authorList>
    </citation>
    <scope>NUCLEOTIDE SEQUENCE [LARGE SCALE GENOMIC DNA]</scope>
    <source>
        <strain evidence="8">CBS 284.82</strain>
    </source>
</reference>
<dbReference type="EMBL" id="MU854323">
    <property type="protein sequence ID" value="KAK4043881.1"/>
    <property type="molecule type" value="Genomic_DNA"/>
</dbReference>
<dbReference type="InterPro" id="IPR045863">
    <property type="entry name" value="CorA_TM1_TM2"/>
</dbReference>
<dbReference type="Proteomes" id="UP001303115">
    <property type="component" value="Unassembled WGS sequence"/>
</dbReference>
<dbReference type="Gene3D" id="1.20.58.340">
    <property type="entry name" value="Magnesium transport protein CorA, transmembrane region"/>
    <property type="match status" value="1"/>
</dbReference>
<evidence type="ECO:0000256" key="4">
    <source>
        <dbReference type="ARBA" id="ARBA00023136"/>
    </source>
</evidence>
<dbReference type="GO" id="GO:0000287">
    <property type="term" value="F:magnesium ion binding"/>
    <property type="evidence" value="ECO:0007669"/>
    <property type="project" value="TreeGrafter"/>
</dbReference>
<dbReference type="AlphaFoldDB" id="A0AAN6SVP9"/>
<dbReference type="Pfam" id="PF01544">
    <property type="entry name" value="CorA"/>
    <property type="match status" value="1"/>
</dbReference>
<accession>A0AAN6SVP9</accession>
<feature type="region of interest" description="Disordered" evidence="5">
    <location>
        <begin position="440"/>
        <end position="467"/>
    </location>
</feature>
<comment type="caution">
    <text evidence="7">The sequence shown here is derived from an EMBL/GenBank/DDBJ whole genome shotgun (WGS) entry which is preliminary data.</text>
</comment>
<feature type="compositionally biased region" description="Basic and acidic residues" evidence="5">
    <location>
        <begin position="443"/>
        <end position="459"/>
    </location>
</feature>
<evidence type="ECO:0000313" key="8">
    <source>
        <dbReference type="Proteomes" id="UP001303115"/>
    </source>
</evidence>
<proteinExistence type="predicted"/>
<dbReference type="PANTHER" id="PTHR46494:SF3">
    <property type="entry name" value="ZINC TRANSPORT PROTEIN ZNTB"/>
    <property type="match status" value="1"/>
</dbReference>
<keyword evidence="8" id="KW-1185">Reference proteome</keyword>
<organism evidence="7 8">
    <name type="scientific">Parachaetomium inaequale</name>
    <dbReference type="NCBI Taxonomy" id="2588326"/>
    <lineage>
        <taxon>Eukaryota</taxon>
        <taxon>Fungi</taxon>
        <taxon>Dikarya</taxon>
        <taxon>Ascomycota</taxon>
        <taxon>Pezizomycotina</taxon>
        <taxon>Sordariomycetes</taxon>
        <taxon>Sordariomycetidae</taxon>
        <taxon>Sordariales</taxon>
        <taxon>Chaetomiaceae</taxon>
        <taxon>Parachaetomium</taxon>
    </lineage>
</organism>
<dbReference type="GO" id="GO:0005886">
    <property type="term" value="C:plasma membrane"/>
    <property type="evidence" value="ECO:0007669"/>
    <property type="project" value="UniProtKB-SubCell"/>
</dbReference>
<feature type="region of interest" description="Disordered" evidence="5">
    <location>
        <begin position="343"/>
        <end position="369"/>
    </location>
</feature>
<feature type="compositionally biased region" description="Polar residues" evidence="5">
    <location>
        <begin position="26"/>
        <end position="49"/>
    </location>
</feature>
<dbReference type="GO" id="GO:0015095">
    <property type="term" value="F:magnesium ion transmembrane transporter activity"/>
    <property type="evidence" value="ECO:0007669"/>
    <property type="project" value="TreeGrafter"/>
</dbReference>
<name>A0AAN6SVP9_9PEZI</name>
<evidence type="ECO:0000313" key="7">
    <source>
        <dbReference type="EMBL" id="KAK4043881.1"/>
    </source>
</evidence>
<evidence type="ECO:0000256" key="2">
    <source>
        <dbReference type="ARBA" id="ARBA00022692"/>
    </source>
</evidence>
<keyword evidence="2 6" id="KW-0812">Transmembrane</keyword>
<comment type="subcellular location">
    <subcellularLocation>
        <location evidence="1">Cell membrane</location>
        <topology evidence="1">Multi-pass membrane protein</topology>
    </subcellularLocation>
</comment>
<protein>
    <submittedName>
        <fullName evidence="7">Uncharacterized protein</fullName>
    </submittedName>
</protein>